<reference evidence="1 2" key="1">
    <citation type="submission" date="2019-06" db="EMBL/GenBank/DDBJ databases">
        <title>Whole genome sequence for Rhodospirillaceae sp. R148.</title>
        <authorList>
            <person name="Wang G."/>
        </authorList>
    </citation>
    <scope>NUCLEOTIDE SEQUENCE [LARGE SCALE GENOMIC DNA]</scope>
    <source>
        <strain evidence="1 2">R148</strain>
    </source>
</reference>
<accession>A0A545T5K0</accession>
<dbReference type="EMBL" id="VHSH01000012">
    <property type="protein sequence ID" value="TQV72483.1"/>
    <property type="molecule type" value="Genomic_DNA"/>
</dbReference>
<dbReference type="PANTHER" id="PTHR36452">
    <property type="entry name" value="CHROMOSOME 12, WHOLE GENOME SHOTGUN SEQUENCE"/>
    <property type="match status" value="1"/>
</dbReference>
<sequence length="222" mass="25143">MMIERGFDGFPVGGITFLQELMENNNRPWFAQNRARYKDALEAPAKLFLSEVERELMRCFDEAFTGKIFRLHRDLRFSKDKTPYNSHLRMAFFPGGDAHAGQGFYFSLEPEGFVLGGGATGFSPSGLDRFRHQLLDQTQGPAIDSLVSGLVQNGYRLEPAELKRVPAGFEKDHPHAPLLRRKSLTLWRDFTGHQGLIGRGAVGFCMKVFQELHPLLRFLNAP</sequence>
<comment type="caution">
    <text evidence="1">The sequence shown here is derived from an EMBL/GenBank/DDBJ whole genome shotgun (WGS) entry which is preliminary data.</text>
</comment>
<dbReference type="Pfam" id="PF09365">
    <property type="entry name" value="DUF2461"/>
    <property type="match status" value="1"/>
</dbReference>
<dbReference type="AlphaFoldDB" id="A0A545T5K0"/>
<evidence type="ECO:0000313" key="2">
    <source>
        <dbReference type="Proteomes" id="UP000315252"/>
    </source>
</evidence>
<dbReference type="InterPro" id="IPR012808">
    <property type="entry name" value="CHP02453"/>
</dbReference>
<keyword evidence="2" id="KW-1185">Reference proteome</keyword>
<dbReference type="PIRSF" id="PIRSF028451">
    <property type="entry name" value="UCP028451"/>
    <property type="match status" value="1"/>
</dbReference>
<dbReference type="PANTHER" id="PTHR36452:SF1">
    <property type="entry name" value="DUF2461 DOMAIN-CONTAINING PROTEIN"/>
    <property type="match status" value="1"/>
</dbReference>
<organism evidence="1 2">
    <name type="scientific">Denitrobaculum tricleocarpae</name>
    <dbReference type="NCBI Taxonomy" id="2591009"/>
    <lineage>
        <taxon>Bacteria</taxon>
        <taxon>Pseudomonadati</taxon>
        <taxon>Pseudomonadota</taxon>
        <taxon>Alphaproteobacteria</taxon>
        <taxon>Rhodospirillales</taxon>
        <taxon>Rhodospirillaceae</taxon>
        <taxon>Denitrobaculum</taxon>
    </lineage>
</organism>
<dbReference type="InterPro" id="IPR015996">
    <property type="entry name" value="UCP028451"/>
</dbReference>
<evidence type="ECO:0000313" key="1">
    <source>
        <dbReference type="EMBL" id="TQV72483.1"/>
    </source>
</evidence>
<dbReference type="RefSeq" id="WP_142899330.1">
    <property type="nucleotide sequence ID" value="NZ_ML660063.1"/>
</dbReference>
<dbReference type="Proteomes" id="UP000315252">
    <property type="component" value="Unassembled WGS sequence"/>
</dbReference>
<dbReference type="NCBIfam" id="TIGR02453">
    <property type="entry name" value="TIGR02453 family protein"/>
    <property type="match status" value="1"/>
</dbReference>
<protein>
    <submittedName>
        <fullName evidence="1">DUF2461 domain-containing protein</fullName>
    </submittedName>
</protein>
<proteinExistence type="predicted"/>
<name>A0A545T5K0_9PROT</name>
<dbReference type="OrthoDB" id="9794241at2"/>
<gene>
    <name evidence="1" type="ORF">FKG95_25780</name>
</gene>